<dbReference type="Proteomes" id="UP001595710">
    <property type="component" value="Unassembled WGS sequence"/>
</dbReference>
<evidence type="ECO:0000313" key="10">
    <source>
        <dbReference type="EMBL" id="MFC3701328.1"/>
    </source>
</evidence>
<feature type="domain" description="SH3b" evidence="9">
    <location>
        <begin position="24"/>
        <end position="90"/>
    </location>
</feature>
<evidence type="ECO:0000256" key="8">
    <source>
        <dbReference type="SAM" id="SignalP"/>
    </source>
</evidence>
<evidence type="ECO:0000256" key="1">
    <source>
        <dbReference type="ARBA" id="ARBA00004167"/>
    </source>
</evidence>
<reference evidence="11" key="1">
    <citation type="journal article" date="2019" name="Int. J. Syst. Evol. Microbiol.">
        <title>The Global Catalogue of Microorganisms (GCM) 10K type strain sequencing project: providing services to taxonomists for standard genome sequencing and annotation.</title>
        <authorList>
            <consortium name="The Broad Institute Genomics Platform"/>
            <consortium name="The Broad Institute Genome Sequencing Center for Infectious Disease"/>
            <person name="Wu L."/>
            <person name="Ma J."/>
        </authorList>
    </citation>
    <scope>NUCLEOTIDE SEQUENCE [LARGE SCALE GENOMIC DNA]</scope>
    <source>
        <strain evidence="11">CECT 8288</strain>
    </source>
</reference>
<evidence type="ECO:0000256" key="5">
    <source>
        <dbReference type="ARBA" id="ARBA00023136"/>
    </source>
</evidence>
<name>A0ABV7WS89_9GAMM</name>
<evidence type="ECO:0000256" key="3">
    <source>
        <dbReference type="ARBA" id="ARBA00022729"/>
    </source>
</evidence>
<feature type="signal peptide" evidence="8">
    <location>
        <begin position="1"/>
        <end position="24"/>
    </location>
</feature>
<dbReference type="EMBL" id="JBHRYN010000008">
    <property type="protein sequence ID" value="MFC3701328.1"/>
    <property type="molecule type" value="Genomic_DNA"/>
</dbReference>
<dbReference type="NCBIfam" id="TIGR04211">
    <property type="entry name" value="SH3_and_anchor"/>
    <property type="match status" value="1"/>
</dbReference>
<evidence type="ECO:0000256" key="2">
    <source>
        <dbReference type="ARBA" id="ARBA00022692"/>
    </source>
</evidence>
<feature type="transmembrane region" description="Helical" evidence="7">
    <location>
        <begin position="193"/>
        <end position="212"/>
    </location>
</feature>
<dbReference type="PROSITE" id="PS51781">
    <property type="entry name" value="SH3B"/>
    <property type="match status" value="1"/>
</dbReference>
<sequence>MLFRRAAKTFLLAIFLTSSISAYAETVWLSDNLWVNVRTGPSNEFRVLKTVQSGTRMEVLEKPEDGDFYRVRTENGLEGWIPSRYLIDEPTGRLLAESLAAEKAQLQQQLESIEKKYNDLAADKGDVKGELSSLRASNAELTKELNRIKAISENAINLDQQYQLLAEENAKLSNELDVAIAENIANKEFNDNTMLYTGAALVILGLVLGILLPRVTARRRRDGWS</sequence>
<protein>
    <submittedName>
        <fullName evidence="10">TIGR04211 family SH3 domain-containing protein</fullName>
    </submittedName>
</protein>
<dbReference type="Gene3D" id="2.30.30.40">
    <property type="entry name" value="SH3 Domains"/>
    <property type="match status" value="1"/>
</dbReference>
<organism evidence="10 11">
    <name type="scientific">Reinekea marina</name>
    <dbReference type="NCBI Taxonomy" id="1310421"/>
    <lineage>
        <taxon>Bacteria</taxon>
        <taxon>Pseudomonadati</taxon>
        <taxon>Pseudomonadota</taxon>
        <taxon>Gammaproteobacteria</taxon>
        <taxon>Oceanospirillales</taxon>
        <taxon>Saccharospirillaceae</taxon>
        <taxon>Reinekea</taxon>
    </lineage>
</organism>
<proteinExistence type="predicted"/>
<dbReference type="SMART" id="SM00287">
    <property type="entry name" value="SH3b"/>
    <property type="match status" value="1"/>
</dbReference>
<gene>
    <name evidence="10" type="ORF">ACFOND_06705</name>
</gene>
<comment type="subcellular location">
    <subcellularLocation>
        <location evidence="1">Membrane</location>
        <topology evidence="1">Single-pass membrane protein</topology>
    </subcellularLocation>
</comment>
<dbReference type="InterPro" id="IPR003646">
    <property type="entry name" value="SH3-like_bac-type"/>
</dbReference>
<evidence type="ECO:0000256" key="6">
    <source>
        <dbReference type="SAM" id="Coils"/>
    </source>
</evidence>
<dbReference type="RefSeq" id="WP_290282670.1">
    <property type="nucleotide sequence ID" value="NZ_JAUFQI010000001.1"/>
</dbReference>
<keyword evidence="2 7" id="KW-0812">Transmembrane</keyword>
<keyword evidence="6" id="KW-0175">Coiled coil</keyword>
<evidence type="ECO:0000313" key="11">
    <source>
        <dbReference type="Proteomes" id="UP001595710"/>
    </source>
</evidence>
<dbReference type="SUPFAM" id="SSF50044">
    <property type="entry name" value="SH3-domain"/>
    <property type="match status" value="1"/>
</dbReference>
<comment type="caution">
    <text evidence="10">The sequence shown here is derived from an EMBL/GenBank/DDBJ whole genome shotgun (WGS) entry which is preliminary data.</text>
</comment>
<keyword evidence="11" id="KW-1185">Reference proteome</keyword>
<keyword evidence="3 8" id="KW-0732">Signal</keyword>
<feature type="coiled-coil region" evidence="6">
    <location>
        <begin position="96"/>
        <end position="182"/>
    </location>
</feature>
<keyword evidence="4 7" id="KW-1133">Transmembrane helix</keyword>
<dbReference type="Pfam" id="PF08239">
    <property type="entry name" value="SH3_3"/>
    <property type="match status" value="1"/>
</dbReference>
<feature type="chain" id="PRO_5046241330" evidence="8">
    <location>
        <begin position="25"/>
        <end position="225"/>
    </location>
</feature>
<keyword evidence="5 7" id="KW-0472">Membrane</keyword>
<accession>A0ABV7WS89</accession>
<dbReference type="InterPro" id="IPR036028">
    <property type="entry name" value="SH3-like_dom_sf"/>
</dbReference>
<evidence type="ECO:0000259" key="9">
    <source>
        <dbReference type="PROSITE" id="PS51781"/>
    </source>
</evidence>
<evidence type="ECO:0000256" key="7">
    <source>
        <dbReference type="SAM" id="Phobius"/>
    </source>
</evidence>
<dbReference type="InterPro" id="IPR016476">
    <property type="entry name" value="SH3_dom_pro"/>
</dbReference>
<evidence type="ECO:0000256" key="4">
    <source>
        <dbReference type="ARBA" id="ARBA00022989"/>
    </source>
</evidence>